<keyword evidence="5 6" id="KW-0520">NAD</keyword>
<evidence type="ECO:0000256" key="5">
    <source>
        <dbReference type="ARBA" id="ARBA00023027"/>
    </source>
</evidence>
<keyword evidence="10" id="KW-1185">Reference proteome</keyword>
<dbReference type="EMBL" id="CP035042">
    <property type="protein sequence ID" value="QHC52016.1"/>
    <property type="molecule type" value="Genomic_DNA"/>
</dbReference>
<evidence type="ECO:0000256" key="2">
    <source>
        <dbReference type="ARBA" id="ARBA00022642"/>
    </source>
</evidence>
<dbReference type="GO" id="GO:0016639">
    <property type="term" value="F:oxidoreductase activity, acting on the CH-NH2 group of donors, NAD or NADP as acceptor"/>
    <property type="evidence" value="ECO:0007669"/>
    <property type="project" value="UniProtKB-UniRule"/>
</dbReference>
<feature type="active site" evidence="6">
    <location>
        <position position="225"/>
    </location>
</feature>
<dbReference type="NCBIfam" id="NF009828">
    <property type="entry name" value="PRK13303.1-3"/>
    <property type="match status" value="1"/>
</dbReference>
<protein>
    <recommendedName>
        <fullName evidence="6">L-aspartate dehydrogenase</fullName>
        <ecNumber evidence="6">1.4.1.21</ecNumber>
    </recommendedName>
</protein>
<evidence type="ECO:0000256" key="4">
    <source>
        <dbReference type="ARBA" id="ARBA00023002"/>
    </source>
</evidence>
<dbReference type="InterPro" id="IPR020626">
    <property type="entry name" value="Asp_DH_prok"/>
</dbReference>
<dbReference type="NCBIfam" id="NF009829">
    <property type="entry name" value="PRK13303.1-4"/>
    <property type="match status" value="1"/>
</dbReference>
<dbReference type="GO" id="GO:0009435">
    <property type="term" value="P:NAD+ biosynthetic process"/>
    <property type="evidence" value="ECO:0007669"/>
    <property type="project" value="UniProtKB-UniRule"/>
</dbReference>
<dbReference type="NCBIfam" id="TIGR03855">
    <property type="entry name" value="NAD_NadX"/>
    <property type="match status" value="1"/>
</dbReference>
<feature type="domain" description="Aspartate dehydrogenase" evidence="7">
    <location>
        <begin position="173"/>
        <end position="259"/>
    </location>
</feature>
<evidence type="ECO:0000313" key="9">
    <source>
        <dbReference type="EMBL" id="QHC52016.1"/>
    </source>
</evidence>
<evidence type="ECO:0000256" key="1">
    <source>
        <dbReference type="ARBA" id="ARBA00008331"/>
    </source>
</evidence>
<evidence type="ECO:0000259" key="7">
    <source>
        <dbReference type="Pfam" id="PF01958"/>
    </source>
</evidence>
<evidence type="ECO:0000256" key="3">
    <source>
        <dbReference type="ARBA" id="ARBA00022857"/>
    </source>
</evidence>
<feature type="binding site" evidence="6">
    <location>
        <position position="195"/>
    </location>
    <ligand>
        <name>NAD(+)</name>
        <dbReference type="ChEBI" id="CHEBI:57540"/>
    </ligand>
</feature>
<dbReference type="Proteomes" id="UP000464013">
    <property type="component" value="Chromosome"/>
</dbReference>
<dbReference type="InterPro" id="IPR036291">
    <property type="entry name" value="NAD(P)-bd_dom_sf"/>
</dbReference>
<feature type="domain" description="Aspartate/homoserine dehydrogenase NAD-binding" evidence="8">
    <location>
        <begin position="14"/>
        <end position="126"/>
    </location>
</feature>
<dbReference type="PANTHER" id="PTHR31873">
    <property type="entry name" value="L-ASPARTATE DEHYDROGENASE-RELATED"/>
    <property type="match status" value="1"/>
</dbReference>
<dbReference type="InterPro" id="IPR002811">
    <property type="entry name" value="Asp_DH"/>
</dbReference>
<organism evidence="9 10">
    <name type="scientific">Billgrantia tianxiuensis</name>
    <dbReference type="NCBI Taxonomy" id="2497861"/>
    <lineage>
        <taxon>Bacteria</taxon>
        <taxon>Pseudomonadati</taxon>
        <taxon>Pseudomonadota</taxon>
        <taxon>Gammaproteobacteria</taxon>
        <taxon>Oceanospirillales</taxon>
        <taxon>Halomonadaceae</taxon>
        <taxon>Billgrantia</taxon>
    </lineage>
</organism>
<accession>A0A6I6ST31</accession>
<evidence type="ECO:0000256" key="6">
    <source>
        <dbReference type="HAMAP-Rule" id="MF_01265"/>
    </source>
</evidence>
<feature type="binding site" evidence="6">
    <location>
        <position position="129"/>
    </location>
    <ligand>
        <name>NAD(+)</name>
        <dbReference type="ChEBI" id="CHEBI:57540"/>
    </ligand>
</feature>
<dbReference type="Gene3D" id="3.40.50.720">
    <property type="entry name" value="NAD(P)-binding Rossmann-like Domain"/>
    <property type="match status" value="1"/>
</dbReference>
<evidence type="ECO:0000313" key="10">
    <source>
        <dbReference type="Proteomes" id="UP000464013"/>
    </source>
</evidence>
<comment type="similarity">
    <text evidence="1 6">Belongs to the L-aspartate dehydrogenase family.</text>
</comment>
<comment type="catalytic activity">
    <reaction evidence="6">
        <text>L-aspartate + NADP(+) + H2O = oxaloacetate + NH4(+) + NADPH + H(+)</text>
        <dbReference type="Rhea" id="RHEA:11784"/>
        <dbReference type="ChEBI" id="CHEBI:15377"/>
        <dbReference type="ChEBI" id="CHEBI:15378"/>
        <dbReference type="ChEBI" id="CHEBI:16452"/>
        <dbReference type="ChEBI" id="CHEBI:28938"/>
        <dbReference type="ChEBI" id="CHEBI:29991"/>
        <dbReference type="ChEBI" id="CHEBI:57783"/>
        <dbReference type="ChEBI" id="CHEBI:58349"/>
        <dbReference type="EC" id="1.4.1.21"/>
    </reaction>
</comment>
<gene>
    <name evidence="6 9" type="primary">nadX</name>
    <name evidence="9" type="ORF">EKK97_03410</name>
</gene>
<comment type="miscellaneous">
    <text evidence="6">The iminoaspartate product is unstable in aqueous solution and can decompose to oxaloacetate and ammonia.</text>
</comment>
<dbReference type="GO" id="GO:0051287">
    <property type="term" value="F:NAD binding"/>
    <property type="evidence" value="ECO:0007669"/>
    <property type="project" value="UniProtKB-UniRule"/>
</dbReference>
<sequence length="273" mass="28849">MTNSEKTTRVGLIGYGTAGKDVAEAIIGGQAGNSRLVAVLVRDVAKYADVALEGCHFTDSEEAFFACTPDVVVETAGHAAVVRYAETSLAHGCDFMVVSVGAFCDQALHDRVMESASRHGRRVLVPSAAIAGLDRIAAAAQGPLERVTLTTRKPVKAWRGTFAEEVVDLDTVTQPTVIFEGNARESSRVFPESVNVSAALSLAGVGFEATEVRVLVDPTIDKNVHEVSAKGLFGEVRIEVQNTPSPNNPKTGYIVAMSVARALRNLSSPLVIG</sequence>
<reference evidence="9 10" key="1">
    <citation type="submission" date="2019-01" db="EMBL/GenBank/DDBJ databases">
        <title>Complete genome of a denitifying bacterium Halomons sp. BC-M4-5.</title>
        <authorList>
            <person name="Wang L."/>
            <person name="Shao Z."/>
        </authorList>
    </citation>
    <scope>NUCLEOTIDE SEQUENCE [LARGE SCALE GENOMIC DNA]</scope>
    <source>
        <strain evidence="9 10">BC-M4-5</strain>
    </source>
</reference>
<keyword evidence="3 6" id="KW-0521">NADP</keyword>
<dbReference type="OrthoDB" id="7056904at2"/>
<dbReference type="GO" id="GO:0050661">
    <property type="term" value="F:NADP binding"/>
    <property type="evidence" value="ECO:0007669"/>
    <property type="project" value="UniProtKB-UniRule"/>
</dbReference>
<dbReference type="InterPro" id="IPR005106">
    <property type="entry name" value="Asp/hSer_DH_NAD-bd"/>
</dbReference>
<name>A0A6I6ST31_9GAMM</name>
<keyword evidence="2 6" id="KW-0662">Pyridine nucleotide biosynthesis</keyword>
<dbReference type="Gene3D" id="3.30.360.10">
    <property type="entry name" value="Dihydrodipicolinate Reductase, domain 2"/>
    <property type="match status" value="1"/>
</dbReference>
<evidence type="ECO:0000259" key="8">
    <source>
        <dbReference type="Pfam" id="PF03447"/>
    </source>
</evidence>
<proteinExistence type="inferred from homology"/>
<dbReference type="KEGG" id="htx:EKK97_03410"/>
<dbReference type="GO" id="GO:0033735">
    <property type="term" value="F:aspartate dehydrogenase [NAD(P)+] activity"/>
    <property type="evidence" value="ECO:0007669"/>
    <property type="project" value="UniProtKB-EC"/>
</dbReference>
<dbReference type="Pfam" id="PF03447">
    <property type="entry name" value="NAD_binding_3"/>
    <property type="match status" value="1"/>
</dbReference>
<dbReference type="EC" id="1.4.1.21" evidence="6"/>
<comment type="function">
    <text evidence="6">Specifically catalyzes the NAD or NADP-dependent dehydrogenation of L-aspartate to iminoaspartate.</text>
</comment>
<dbReference type="PANTHER" id="PTHR31873:SF6">
    <property type="entry name" value="ASPARTATE DEHYDROGENASE DOMAIN-CONTAINING PROTEIN"/>
    <property type="match status" value="1"/>
</dbReference>
<comment type="pathway">
    <text evidence="6">Cofactor biosynthesis; NAD(+) biosynthesis; iminoaspartate from L-aspartate (dehydrogenase route): step 1/1.</text>
</comment>
<dbReference type="UniPathway" id="UPA00253">
    <property type="reaction ID" value="UER00456"/>
</dbReference>
<dbReference type="InterPro" id="IPR011182">
    <property type="entry name" value="L-Asp_DH"/>
</dbReference>
<keyword evidence="4 6" id="KW-0560">Oxidoreductase</keyword>
<dbReference type="PIRSF" id="PIRSF005227">
    <property type="entry name" value="Asp_dh_NAD_syn"/>
    <property type="match status" value="1"/>
</dbReference>
<comment type="catalytic activity">
    <reaction evidence="6">
        <text>L-aspartate + NAD(+) + H2O = oxaloacetate + NH4(+) + NADH + H(+)</text>
        <dbReference type="Rhea" id="RHEA:11788"/>
        <dbReference type="ChEBI" id="CHEBI:15377"/>
        <dbReference type="ChEBI" id="CHEBI:15378"/>
        <dbReference type="ChEBI" id="CHEBI:16452"/>
        <dbReference type="ChEBI" id="CHEBI:28938"/>
        <dbReference type="ChEBI" id="CHEBI:29991"/>
        <dbReference type="ChEBI" id="CHEBI:57540"/>
        <dbReference type="ChEBI" id="CHEBI:57945"/>
        <dbReference type="EC" id="1.4.1.21"/>
    </reaction>
</comment>
<dbReference type="InterPro" id="IPR022487">
    <property type="entry name" value="Asp_DH_arc"/>
</dbReference>
<dbReference type="SUPFAM" id="SSF51735">
    <property type="entry name" value="NAD(P)-binding Rossmann-fold domains"/>
    <property type="match status" value="1"/>
</dbReference>
<dbReference type="AlphaFoldDB" id="A0A6I6ST31"/>
<dbReference type="SUPFAM" id="SSF55347">
    <property type="entry name" value="Glyceraldehyde-3-phosphate dehydrogenase-like, C-terminal domain"/>
    <property type="match status" value="1"/>
</dbReference>
<dbReference type="Pfam" id="PF01958">
    <property type="entry name" value="Asp_DH_C"/>
    <property type="match status" value="1"/>
</dbReference>
<dbReference type="HAMAP" id="MF_01265">
    <property type="entry name" value="NadX"/>
    <property type="match status" value="1"/>
</dbReference>